<dbReference type="InterPro" id="IPR042100">
    <property type="entry name" value="Bug_dom1"/>
</dbReference>
<keyword evidence="2" id="KW-1185">Reference proteome</keyword>
<dbReference type="EMBL" id="JACTNG010000001">
    <property type="protein sequence ID" value="MBO1077773.1"/>
    <property type="molecule type" value="Genomic_DNA"/>
</dbReference>
<gene>
    <name evidence="1" type="ORF">IAI61_01930</name>
</gene>
<reference evidence="1 2" key="1">
    <citation type="submission" date="2020-09" db="EMBL/GenBank/DDBJ databases">
        <title>Roseomonas.</title>
        <authorList>
            <person name="Zhu W."/>
        </authorList>
    </citation>
    <scope>NUCLEOTIDE SEQUENCE [LARGE SCALE GENOMIC DNA]</scope>
    <source>
        <strain evidence="1 2">573</strain>
    </source>
</reference>
<dbReference type="RefSeq" id="WP_207415177.1">
    <property type="nucleotide sequence ID" value="NZ_CP061179.1"/>
</dbReference>
<dbReference type="Gene3D" id="3.40.190.150">
    <property type="entry name" value="Bordetella uptake gene, domain 1"/>
    <property type="match status" value="1"/>
</dbReference>
<dbReference type="Proteomes" id="UP001518989">
    <property type="component" value="Unassembled WGS sequence"/>
</dbReference>
<comment type="caution">
    <text evidence="1">The sequence shown here is derived from an EMBL/GenBank/DDBJ whole genome shotgun (WGS) entry which is preliminary data.</text>
</comment>
<evidence type="ECO:0000313" key="2">
    <source>
        <dbReference type="Proteomes" id="UP001518989"/>
    </source>
</evidence>
<proteinExistence type="predicted"/>
<protein>
    <submittedName>
        <fullName evidence="1">Uncharacterized protein</fullName>
    </submittedName>
</protein>
<evidence type="ECO:0000313" key="1">
    <source>
        <dbReference type="EMBL" id="MBO1077773.1"/>
    </source>
</evidence>
<accession>A0ABS3KJX7</accession>
<sequence>MLDHLHSALATAMAEPAMQARLTALGILPQPMTRSEWGTFLAAQTEF</sequence>
<name>A0ABS3KJX7_9PROT</name>
<organism evidence="1 2">
    <name type="scientific">Roseomonas haemaphysalidis</name>
    <dbReference type="NCBI Taxonomy" id="2768162"/>
    <lineage>
        <taxon>Bacteria</taxon>
        <taxon>Pseudomonadati</taxon>
        <taxon>Pseudomonadota</taxon>
        <taxon>Alphaproteobacteria</taxon>
        <taxon>Acetobacterales</taxon>
        <taxon>Roseomonadaceae</taxon>
        <taxon>Roseomonas</taxon>
    </lineage>
</organism>